<dbReference type="PROSITE" id="PS50089">
    <property type="entry name" value="ZF_RING_2"/>
    <property type="match status" value="1"/>
</dbReference>
<organism evidence="9 10">
    <name type="scientific">Psilocybe cf. subviscida</name>
    <dbReference type="NCBI Taxonomy" id="2480587"/>
    <lineage>
        <taxon>Eukaryota</taxon>
        <taxon>Fungi</taxon>
        <taxon>Dikarya</taxon>
        <taxon>Basidiomycota</taxon>
        <taxon>Agaricomycotina</taxon>
        <taxon>Agaricomycetes</taxon>
        <taxon>Agaricomycetidae</taxon>
        <taxon>Agaricales</taxon>
        <taxon>Agaricineae</taxon>
        <taxon>Strophariaceae</taxon>
        <taxon>Psilocybe</taxon>
    </lineage>
</organism>
<feature type="region of interest" description="Disordered" evidence="6">
    <location>
        <begin position="408"/>
        <end position="449"/>
    </location>
</feature>
<sequence length="948" mass="101366">MQRPSTSKPRGLCRYFKDPRGCYAADKCKFLHADALPGPSDPPLLTPYDKSKRCKFYDQGYCKRGAICWFLHVDDDKPQDSDEDEPLCSICFEKPSTYGLLIQCSHIFCIDCIKQWRDPTGKPLDTVSSGSIKSCPMCRTPSTSIVPSSRFYPHTSEGRARIVQQYKESTARVDCRYFQRSLAKYPDNPQCPFGSECMYRHCKPDGTVVELHDKPDVAMRRYHTSMDRNRNLASDFFWTQMFPETTEGVSAAIRRHVEELRRQAAAEADDELLGSLDDIVPGMEEATQRTEVAMRTMELISDALVSAGRQSLDIQSVMQQFQRIRDELVRSVEETREAGMNLDAQLDERRRTSSSTRATRYVQDLGGLADNMLVSINRVLNDEFDDTGEGAGDIGVPGPTDDMPPLIPIARPASAPAGTPPTNPTNAPPNSNTAVRSGRPAPPRGPIQTTIRIRSPPIIMRHLPPFVQAAAAAAPTTPGEEPPTLSIDVSLALASATTVISLAEDALRAERRAQDILARTRAGTREAGEAQRLLAETRAVLPILRTELETSRTRLQEVGMETPQQRFLVHERIDRLNHLMASMDARAAQQQQQRAAQPSAAAGASASAGDGDSDNEMPGLRSVSSSEDEEDSDDGMPALRSVSSSSSDEDDDADTDDDSDVDEQWAAMLMRALAAVVASDGGDEGVAAMERLGGLMAPPRGAAAGAAATPTTGVNSPRFSTVVDRTAWTPPPPVTSASNPVPSSADTGSASTASPRPASSSTTLQPPTATIERESPRNVISGANTAGPAHVAPLASTSSLSPNPAPPTVAKPNTVRRTSGDFTTDGRGRVISIGGGGNSREGLHWPVEVPDAAEDDNDSDSEDDDDEGTNEDLEALIAAAAPRPAARKVSEFTTDGRGRVISVDSTGAHTSGTGATTSGANAAASTSPPAEPSPSSVFGAYSVLDALD</sequence>
<dbReference type="SMART" id="SM00184">
    <property type="entry name" value="RING"/>
    <property type="match status" value="1"/>
</dbReference>
<evidence type="ECO:0000259" key="8">
    <source>
        <dbReference type="PROSITE" id="PS50103"/>
    </source>
</evidence>
<dbReference type="OrthoDB" id="250836at2759"/>
<feature type="region of interest" description="Disordered" evidence="6">
    <location>
        <begin position="723"/>
        <end position="948"/>
    </location>
</feature>
<feature type="compositionally biased region" description="Acidic residues" evidence="6">
    <location>
        <begin position="647"/>
        <end position="660"/>
    </location>
</feature>
<dbReference type="Gene3D" id="3.30.40.10">
    <property type="entry name" value="Zinc/RING finger domain, C3HC4 (zinc finger)"/>
    <property type="match status" value="1"/>
</dbReference>
<dbReference type="PROSITE" id="PS50103">
    <property type="entry name" value="ZF_C3H1"/>
    <property type="match status" value="3"/>
</dbReference>
<dbReference type="InterPro" id="IPR000571">
    <property type="entry name" value="Znf_CCCH"/>
</dbReference>
<dbReference type="SUPFAM" id="SSF57850">
    <property type="entry name" value="RING/U-box"/>
    <property type="match status" value="1"/>
</dbReference>
<evidence type="ECO:0000256" key="3">
    <source>
        <dbReference type="ARBA" id="ARBA00022771"/>
    </source>
</evidence>
<dbReference type="GO" id="GO:0000209">
    <property type="term" value="P:protein polyubiquitination"/>
    <property type="evidence" value="ECO:0007669"/>
    <property type="project" value="InterPro"/>
</dbReference>
<dbReference type="SMART" id="SM00356">
    <property type="entry name" value="ZnF_C3H1"/>
    <property type="match status" value="3"/>
</dbReference>
<dbReference type="PANTHER" id="PTHR11224">
    <property type="entry name" value="MAKORIN-RELATED"/>
    <property type="match status" value="1"/>
</dbReference>
<feature type="compositionally biased region" description="Basic and acidic residues" evidence="6">
    <location>
        <begin position="888"/>
        <end position="898"/>
    </location>
</feature>
<gene>
    <name evidence="9" type="ORF">D9619_006199</name>
</gene>
<dbReference type="Pfam" id="PF00097">
    <property type="entry name" value="zf-C3HC4"/>
    <property type="match status" value="1"/>
</dbReference>
<feature type="domain" description="RING-type" evidence="7">
    <location>
        <begin position="88"/>
        <end position="139"/>
    </location>
</feature>
<evidence type="ECO:0000256" key="4">
    <source>
        <dbReference type="ARBA" id="ARBA00022833"/>
    </source>
</evidence>
<feature type="zinc finger region" description="C3H1-type" evidence="5">
    <location>
        <begin position="7"/>
        <end position="35"/>
    </location>
</feature>
<feature type="domain" description="C3H1-type" evidence="8">
    <location>
        <begin position="7"/>
        <end position="35"/>
    </location>
</feature>
<comment type="caution">
    <text evidence="9">The sequence shown here is derived from an EMBL/GenBank/DDBJ whole genome shotgun (WGS) entry which is preliminary data.</text>
</comment>
<dbReference type="InterPro" id="IPR001841">
    <property type="entry name" value="Znf_RING"/>
</dbReference>
<evidence type="ECO:0000313" key="9">
    <source>
        <dbReference type="EMBL" id="KAF5316802.1"/>
    </source>
</evidence>
<keyword evidence="10" id="KW-1185">Reference proteome</keyword>
<feature type="domain" description="C3H1-type" evidence="8">
    <location>
        <begin position="48"/>
        <end position="75"/>
    </location>
</feature>
<dbReference type="InterPro" id="IPR045072">
    <property type="entry name" value="MKRN-like"/>
</dbReference>
<feature type="compositionally biased region" description="Pro residues" evidence="6">
    <location>
        <begin position="418"/>
        <end position="427"/>
    </location>
</feature>
<protein>
    <recommendedName>
        <fullName evidence="11">RING-type E3 ubiquitin transferase</fullName>
    </recommendedName>
</protein>
<keyword evidence="1" id="KW-0808">Transferase</keyword>
<dbReference type="InterPro" id="IPR036855">
    <property type="entry name" value="Znf_CCCH_sf"/>
</dbReference>
<dbReference type="Gene3D" id="4.10.1000.10">
    <property type="entry name" value="Zinc finger, CCCH-type"/>
    <property type="match status" value="1"/>
</dbReference>
<dbReference type="PANTHER" id="PTHR11224:SF10">
    <property type="entry name" value="IP09428P-RELATED"/>
    <property type="match status" value="1"/>
</dbReference>
<evidence type="ECO:0000256" key="2">
    <source>
        <dbReference type="ARBA" id="ARBA00022723"/>
    </source>
</evidence>
<feature type="compositionally biased region" description="Low complexity" evidence="6">
    <location>
        <begin position="905"/>
        <end position="936"/>
    </location>
</feature>
<feature type="zinc finger region" description="C3H1-type" evidence="5">
    <location>
        <begin position="169"/>
        <end position="204"/>
    </location>
</feature>
<feature type="compositionally biased region" description="Low complexity" evidence="6">
    <location>
        <begin position="743"/>
        <end position="763"/>
    </location>
</feature>
<evidence type="ECO:0000256" key="1">
    <source>
        <dbReference type="ARBA" id="ARBA00022679"/>
    </source>
</evidence>
<feature type="domain" description="C3H1-type" evidence="8">
    <location>
        <begin position="169"/>
        <end position="204"/>
    </location>
</feature>
<feature type="compositionally biased region" description="Acidic residues" evidence="6">
    <location>
        <begin position="851"/>
        <end position="874"/>
    </location>
</feature>
<evidence type="ECO:0000259" key="7">
    <source>
        <dbReference type="PROSITE" id="PS50089"/>
    </source>
</evidence>
<dbReference type="InterPro" id="IPR017907">
    <property type="entry name" value="Znf_RING_CS"/>
</dbReference>
<proteinExistence type="predicted"/>
<dbReference type="InterPro" id="IPR018957">
    <property type="entry name" value="Znf_C3HC4_RING-type"/>
</dbReference>
<name>A0A8H5B5A0_9AGAR</name>
<accession>A0A8H5B5A0</accession>
<dbReference type="EMBL" id="JAACJJ010000042">
    <property type="protein sequence ID" value="KAF5316802.1"/>
    <property type="molecule type" value="Genomic_DNA"/>
</dbReference>
<keyword evidence="3 5" id="KW-0863">Zinc-finger</keyword>
<dbReference type="PROSITE" id="PS00518">
    <property type="entry name" value="ZF_RING_1"/>
    <property type="match status" value="1"/>
</dbReference>
<keyword evidence="4 5" id="KW-0862">Zinc</keyword>
<dbReference type="GO" id="GO:0061630">
    <property type="term" value="F:ubiquitin protein ligase activity"/>
    <property type="evidence" value="ECO:0007669"/>
    <property type="project" value="InterPro"/>
</dbReference>
<evidence type="ECO:0000256" key="5">
    <source>
        <dbReference type="PROSITE-ProRule" id="PRU00723"/>
    </source>
</evidence>
<evidence type="ECO:0008006" key="11">
    <source>
        <dbReference type="Google" id="ProtNLM"/>
    </source>
</evidence>
<dbReference type="Proteomes" id="UP000567179">
    <property type="component" value="Unassembled WGS sequence"/>
</dbReference>
<evidence type="ECO:0000256" key="6">
    <source>
        <dbReference type="SAM" id="MobiDB-lite"/>
    </source>
</evidence>
<dbReference type="GO" id="GO:0008270">
    <property type="term" value="F:zinc ion binding"/>
    <property type="evidence" value="ECO:0007669"/>
    <property type="project" value="UniProtKB-KW"/>
</dbReference>
<feature type="zinc finger region" description="C3H1-type" evidence="5">
    <location>
        <begin position="48"/>
        <end position="75"/>
    </location>
</feature>
<reference evidence="9 10" key="1">
    <citation type="journal article" date="2020" name="ISME J.">
        <title>Uncovering the hidden diversity of litter-decomposition mechanisms in mushroom-forming fungi.</title>
        <authorList>
            <person name="Floudas D."/>
            <person name="Bentzer J."/>
            <person name="Ahren D."/>
            <person name="Johansson T."/>
            <person name="Persson P."/>
            <person name="Tunlid A."/>
        </authorList>
    </citation>
    <scope>NUCLEOTIDE SEQUENCE [LARGE SCALE GENOMIC DNA]</scope>
    <source>
        <strain evidence="9 10">CBS 101986</strain>
    </source>
</reference>
<dbReference type="SUPFAM" id="SSF90229">
    <property type="entry name" value="CCCH zinc finger"/>
    <property type="match status" value="1"/>
</dbReference>
<dbReference type="AlphaFoldDB" id="A0A8H5B5A0"/>
<feature type="compositionally biased region" description="Low complexity" evidence="6">
    <location>
        <begin position="584"/>
        <end position="610"/>
    </location>
</feature>
<feature type="region of interest" description="Disordered" evidence="6">
    <location>
        <begin position="584"/>
        <end position="660"/>
    </location>
</feature>
<evidence type="ECO:0000313" key="10">
    <source>
        <dbReference type="Proteomes" id="UP000567179"/>
    </source>
</evidence>
<dbReference type="InterPro" id="IPR013083">
    <property type="entry name" value="Znf_RING/FYVE/PHD"/>
</dbReference>
<keyword evidence="2 5" id="KW-0479">Metal-binding</keyword>